<accession>A0A7S7NPD9</accession>
<dbReference type="AlphaFoldDB" id="A0A7S7NPD9"/>
<dbReference type="EMBL" id="CP063849">
    <property type="protein sequence ID" value="QOY87346.1"/>
    <property type="molecule type" value="Genomic_DNA"/>
</dbReference>
<protein>
    <submittedName>
        <fullName evidence="1">Uncharacterized protein</fullName>
    </submittedName>
</protein>
<reference evidence="1 2" key="1">
    <citation type="submission" date="2020-10" db="EMBL/GenBank/DDBJ databases">
        <title>Complete genome sequence of Paludibaculum fermentans P105T, a facultatively anaerobic acidobacterium capable of dissimilatory Fe(III) reduction.</title>
        <authorList>
            <person name="Dedysh S.N."/>
            <person name="Beletsky A.V."/>
            <person name="Kulichevskaya I.S."/>
            <person name="Mardanov A.V."/>
            <person name="Ravin N.V."/>
        </authorList>
    </citation>
    <scope>NUCLEOTIDE SEQUENCE [LARGE SCALE GENOMIC DNA]</scope>
    <source>
        <strain evidence="1 2">P105</strain>
    </source>
</reference>
<dbReference type="RefSeq" id="WP_194449015.1">
    <property type="nucleotide sequence ID" value="NZ_CP063849.1"/>
</dbReference>
<sequence length="145" mass="16219">MRGRLWLTAILLVGSSLLRADVEELKKEPDLIKRFDRSIELAEAEAKTANTLVKENGSRTELMRALTEIGAATKLALESLRETGKKPAKLTKQYKKGELKTQAVMRQLKDLVLALGFEDRPAAEKIRDEVTVTHEEFLLGVMTGK</sequence>
<organism evidence="1 2">
    <name type="scientific">Paludibaculum fermentans</name>
    <dbReference type="NCBI Taxonomy" id="1473598"/>
    <lineage>
        <taxon>Bacteria</taxon>
        <taxon>Pseudomonadati</taxon>
        <taxon>Acidobacteriota</taxon>
        <taxon>Terriglobia</taxon>
        <taxon>Bryobacterales</taxon>
        <taxon>Bryobacteraceae</taxon>
        <taxon>Paludibaculum</taxon>
    </lineage>
</organism>
<keyword evidence="2" id="KW-1185">Reference proteome</keyword>
<dbReference type="Proteomes" id="UP000593892">
    <property type="component" value="Chromosome"/>
</dbReference>
<name>A0A7S7NPD9_PALFE</name>
<proteinExistence type="predicted"/>
<evidence type="ECO:0000313" key="1">
    <source>
        <dbReference type="EMBL" id="QOY87346.1"/>
    </source>
</evidence>
<evidence type="ECO:0000313" key="2">
    <source>
        <dbReference type="Proteomes" id="UP000593892"/>
    </source>
</evidence>
<gene>
    <name evidence="1" type="ORF">IRI77_32045</name>
</gene>
<dbReference type="KEGG" id="pfer:IRI77_32045"/>